<feature type="coiled-coil region" evidence="1">
    <location>
        <begin position="82"/>
        <end position="113"/>
    </location>
</feature>
<feature type="region of interest" description="Disordered" evidence="2">
    <location>
        <begin position="167"/>
        <end position="237"/>
    </location>
</feature>
<dbReference type="Proteomes" id="UP000182235">
    <property type="component" value="Unassembled WGS sequence"/>
</dbReference>
<dbReference type="OrthoDB" id="4187949at2759"/>
<feature type="compositionally biased region" description="Polar residues" evidence="2">
    <location>
        <begin position="1"/>
        <end position="16"/>
    </location>
</feature>
<accession>A0A1J9QGH5</accession>
<comment type="caution">
    <text evidence="3">The sequence shown here is derived from an EMBL/GenBank/DDBJ whole genome shotgun (WGS) entry which is preliminary data.</text>
</comment>
<feature type="region of interest" description="Disordered" evidence="2">
    <location>
        <begin position="1"/>
        <end position="23"/>
    </location>
</feature>
<feature type="compositionally biased region" description="Basic and acidic residues" evidence="2">
    <location>
        <begin position="178"/>
        <end position="205"/>
    </location>
</feature>
<feature type="region of interest" description="Disordered" evidence="2">
    <location>
        <begin position="335"/>
        <end position="423"/>
    </location>
</feature>
<keyword evidence="1" id="KW-0175">Coiled coil</keyword>
<evidence type="ECO:0000313" key="3">
    <source>
        <dbReference type="EMBL" id="OJD15271.1"/>
    </source>
</evidence>
<evidence type="ECO:0000256" key="1">
    <source>
        <dbReference type="SAM" id="Coils"/>
    </source>
</evidence>
<protein>
    <submittedName>
        <fullName evidence="3">Uncharacterized protein</fullName>
    </submittedName>
</protein>
<sequence>MFSPTSSFRASNPTDRTLSHKKSFTLPSYPANCECGHQACYHAKGDMASSSRVKEPVSPPAQPTQPTEPTQAVLLERIYRLEEQHRHDRKLWEEELKEERRARREDARVLREAMHSFYKFMEREVPQKFATVDDKTDVLLDHVSRLEERIGMIDDSTMALEIRVSDLEGDDDDENNDDHEKNHDDETEREGMDEEKPVGEDERNPKQARRKRLTTHSIGTEQRTNYLQLGGGSQPEDACRRRTAMAHPKRPVASQSHPAISITKSPKITHYYPTTDPAYALDFIDVHAPNTGAHTYVHRLTSPPRGCVTRFFSKQENPPYTTIVHATNIRTVGVPLIRPPRPRSATGMQDIDQKDSVRRQHQVSRAYPSPGEESIGPYCELPNPPSGKRKLDVDGRYSPEAQERPMFIPMPPPLSLSGNDFEI</sequence>
<reference evidence="3 4" key="1">
    <citation type="submission" date="2015-07" db="EMBL/GenBank/DDBJ databases">
        <title>Emmonsia species relationships and genome sequence.</title>
        <authorList>
            <consortium name="The Broad Institute Genomics Platform"/>
            <person name="Cuomo C.A."/>
            <person name="Munoz J.F."/>
            <person name="Imamovic A."/>
            <person name="Priest M.E."/>
            <person name="Young S."/>
            <person name="Clay O.K."/>
            <person name="McEwen J.G."/>
        </authorList>
    </citation>
    <scope>NUCLEOTIDE SEQUENCE [LARGE SCALE GENOMIC DNA]</scope>
    <source>
        <strain evidence="3 4">UAMH 9510</strain>
    </source>
</reference>
<dbReference type="STRING" id="1447872.A0A1J9QGH5"/>
<feature type="compositionally biased region" description="Polar residues" evidence="2">
    <location>
        <begin position="215"/>
        <end position="227"/>
    </location>
</feature>
<evidence type="ECO:0000256" key="2">
    <source>
        <dbReference type="SAM" id="MobiDB-lite"/>
    </source>
</evidence>
<dbReference type="AlphaFoldDB" id="A0A1J9QGH5"/>
<dbReference type="VEuPathDB" id="FungiDB:AJ78_04456"/>
<feature type="compositionally biased region" description="Basic and acidic residues" evidence="2">
    <location>
        <begin position="389"/>
        <end position="403"/>
    </location>
</feature>
<proteinExistence type="predicted"/>
<keyword evidence="4" id="KW-1185">Reference proteome</keyword>
<gene>
    <name evidence="3" type="ORF">AJ78_04456</name>
</gene>
<name>A0A1J9QGH5_9EURO</name>
<dbReference type="EMBL" id="LGRN01000166">
    <property type="protein sequence ID" value="OJD15271.1"/>
    <property type="molecule type" value="Genomic_DNA"/>
</dbReference>
<organism evidence="3 4">
    <name type="scientific">Emergomyces pasteurianus Ep9510</name>
    <dbReference type="NCBI Taxonomy" id="1447872"/>
    <lineage>
        <taxon>Eukaryota</taxon>
        <taxon>Fungi</taxon>
        <taxon>Dikarya</taxon>
        <taxon>Ascomycota</taxon>
        <taxon>Pezizomycotina</taxon>
        <taxon>Eurotiomycetes</taxon>
        <taxon>Eurotiomycetidae</taxon>
        <taxon>Onygenales</taxon>
        <taxon>Ajellomycetaceae</taxon>
        <taxon>Emergomyces</taxon>
    </lineage>
</organism>
<feature type="compositionally biased region" description="Acidic residues" evidence="2">
    <location>
        <begin position="167"/>
        <end position="177"/>
    </location>
</feature>
<evidence type="ECO:0000313" key="4">
    <source>
        <dbReference type="Proteomes" id="UP000182235"/>
    </source>
</evidence>